<comment type="catalytic activity">
    <reaction evidence="13">
        <text>1D-myo-inositol 1,3,4-trisphosphate + ATP = 1D-myo-inositol 1,3,4,6-tetrakisphosphate + ADP + H(+)</text>
        <dbReference type="Rhea" id="RHEA:20940"/>
        <dbReference type="ChEBI" id="CHEBI:15378"/>
        <dbReference type="ChEBI" id="CHEBI:30616"/>
        <dbReference type="ChEBI" id="CHEBI:57660"/>
        <dbReference type="ChEBI" id="CHEBI:58414"/>
        <dbReference type="ChEBI" id="CHEBI:456216"/>
        <dbReference type="EC" id="2.7.1.159"/>
    </reaction>
    <physiologicalReaction direction="left-to-right" evidence="13">
        <dbReference type="Rhea" id="RHEA:20941"/>
    </physiologicalReaction>
    <physiologicalReaction direction="right-to-left" evidence="13">
        <dbReference type="Rhea" id="RHEA:20942"/>
    </physiologicalReaction>
</comment>
<keyword evidence="4 16" id="KW-0479">Metal-binding</keyword>
<evidence type="ECO:0000256" key="16">
    <source>
        <dbReference type="PIRNR" id="PIRNR038186"/>
    </source>
</evidence>
<keyword evidence="9" id="KW-0413">Isomerase</keyword>
<dbReference type="InterPro" id="IPR008656">
    <property type="entry name" value="Inositol_tetrakis-P_1-kinase"/>
</dbReference>
<dbReference type="Pfam" id="PF17927">
    <property type="entry name" value="Ins134_P3_kin_N"/>
    <property type="match status" value="1"/>
</dbReference>
<keyword evidence="5 16" id="KW-0547">Nucleotide-binding</keyword>
<dbReference type="PANTHER" id="PTHR14217:SF1">
    <property type="entry name" value="INOSITOL-TETRAKISPHOSPHATE 1-KINASE"/>
    <property type="match status" value="1"/>
</dbReference>
<evidence type="ECO:0000256" key="13">
    <source>
        <dbReference type="ARBA" id="ARBA00033674"/>
    </source>
</evidence>
<dbReference type="PANTHER" id="PTHR14217">
    <property type="entry name" value="INOSITOL-TETRAKISPHOSPHATE 1-KINASE"/>
    <property type="match status" value="1"/>
</dbReference>
<dbReference type="GO" id="GO:0000287">
    <property type="term" value="F:magnesium ion binding"/>
    <property type="evidence" value="ECO:0007669"/>
    <property type="project" value="InterPro"/>
</dbReference>
<dbReference type="AlphaFoldDB" id="A0A0P4WEA8"/>
<comment type="function">
    <text evidence="16">Kinase that can phosphorylate various inositol polyphosphate such as Ins(3,4,5,6)P4 or Ins(1,3,4)P3.</text>
</comment>
<comment type="similarity">
    <text evidence="1 16">Belongs to the ITPK1 family.</text>
</comment>
<dbReference type="InterPro" id="IPR040464">
    <property type="entry name" value="InsP(3)kin_ATP-grasp"/>
</dbReference>
<keyword evidence="7 16" id="KW-0067">ATP-binding</keyword>
<evidence type="ECO:0000256" key="3">
    <source>
        <dbReference type="ARBA" id="ARBA00022679"/>
    </source>
</evidence>
<feature type="binding site" evidence="17">
    <location>
        <position position="156"/>
    </location>
    <ligand>
        <name>ATP</name>
        <dbReference type="ChEBI" id="CHEBI:30616"/>
    </ligand>
</feature>
<feature type="binding site" evidence="18">
    <location>
        <position position="308"/>
    </location>
    <ligand>
        <name>Mg(2+)</name>
        <dbReference type="ChEBI" id="CHEBI:18420"/>
        <label>2</label>
    </ligand>
</feature>
<feature type="binding site" evidence="18">
    <location>
        <position position="292"/>
    </location>
    <ligand>
        <name>Mg(2+)</name>
        <dbReference type="ChEBI" id="CHEBI:18420"/>
        <label>1</label>
    </ligand>
</feature>
<comment type="cofactor">
    <cofactor evidence="16 18">
        <name>Mg(2+)</name>
        <dbReference type="ChEBI" id="CHEBI:18420"/>
    </cofactor>
    <text evidence="16 18">Binds 2 magnesium ions per subunit.</text>
</comment>
<dbReference type="EMBL" id="GDRN01064530">
    <property type="protein sequence ID" value="JAI64817.1"/>
    <property type="molecule type" value="Transcribed_RNA"/>
</dbReference>
<dbReference type="SUPFAM" id="SSF56059">
    <property type="entry name" value="Glutathione synthetase ATP-binding domain-like"/>
    <property type="match status" value="1"/>
</dbReference>
<dbReference type="InterPro" id="IPR011761">
    <property type="entry name" value="ATP-grasp"/>
</dbReference>
<evidence type="ECO:0000256" key="17">
    <source>
        <dbReference type="PIRSR" id="PIRSR038186-1"/>
    </source>
</evidence>
<organism evidence="21">
    <name type="scientific">Scylla olivacea</name>
    <name type="common">Orange mud crab</name>
    <name type="synonym">Cancer olivacea</name>
    <dbReference type="NCBI Taxonomy" id="85551"/>
    <lineage>
        <taxon>Eukaryota</taxon>
        <taxon>Metazoa</taxon>
        <taxon>Ecdysozoa</taxon>
        <taxon>Arthropoda</taxon>
        <taxon>Crustacea</taxon>
        <taxon>Multicrustacea</taxon>
        <taxon>Malacostraca</taxon>
        <taxon>Eumalacostraca</taxon>
        <taxon>Eucarida</taxon>
        <taxon>Decapoda</taxon>
        <taxon>Pleocyemata</taxon>
        <taxon>Brachyura</taxon>
        <taxon>Eubrachyura</taxon>
        <taxon>Portunoidea</taxon>
        <taxon>Portunidae</taxon>
        <taxon>Portuninae</taxon>
        <taxon>Scylla</taxon>
    </lineage>
</organism>
<feature type="binding site" evidence="17">
    <location>
        <position position="19"/>
    </location>
    <ligand>
        <name>1D-myo-inositol 1,3,4-trisphosphate</name>
        <dbReference type="ChEBI" id="CHEBI:58414"/>
    </ligand>
</feature>
<evidence type="ECO:0000259" key="20">
    <source>
        <dbReference type="PROSITE" id="PS50975"/>
    </source>
</evidence>
<dbReference type="Gene3D" id="3.40.50.11370">
    <property type="match status" value="1"/>
</dbReference>
<dbReference type="Gene3D" id="3.30.470.20">
    <property type="entry name" value="ATP-grasp fold, B domain"/>
    <property type="match status" value="1"/>
</dbReference>
<comment type="catalytic activity">
    <reaction evidence="15">
        <text>1D-myo-inositol 1,3,4-trisphosphate + 1D-myo-inositol 1,3,4,5,6-pentakisphosphate = 1D-myo-inositol 3,4,5,6-tetrakisphosphate + 1D-myo-inositol 1,3,4,6-tetrakisphosphate</text>
        <dbReference type="Rhea" id="RHEA:70263"/>
        <dbReference type="ChEBI" id="CHEBI:57539"/>
        <dbReference type="ChEBI" id="CHEBI:57660"/>
        <dbReference type="ChEBI" id="CHEBI:57733"/>
        <dbReference type="ChEBI" id="CHEBI:58414"/>
    </reaction>
    <physiologicalReaction direction="left-to-right" evidence="15">
        <dbReference type="Rhea" id="RHEA:70264"/>
    </physiologicalReaction>
    <physiologicalReaction direction="right-to-left" evidence="15">
        <dbReference type="Rhea" id="RHEA:70265"/>
    </physiologicalReaction>
</comment>
<dbReference type="PROSITE" id="PS50975">
    <property type="entry name" value="ATP_GRASP"/>
    <property type="match status" value="1"/>
</dbReference>
<keyword evidence="3 16" id="KW-0808">Transferase</keyword>
<dbReference type="GO" id="GO:0047325">
    <property type="term" value="F:inositol-3,4,5,6-tetrakisphosphate 1-kinase activity"/>
    <property type="evidence" value="ECO:0007669"/>
    <property type="project" value="UniProtKB-EC"/>
</dbReference>
<reference evidence="21" key="1">
    <citation type="submission" date="2015-09" db="EMBL/GenBank/DDBJ databases">
        <title>Scylla olivacea transcriptome.</title>
        <authorList>
            <person name="Ikhwanuddin M."/>
        </authorList>
    </citation>
    <scope>NUCLEOTIDE SEQUENCE</scope>
</reference>
<evidence type="ECO:0000256" key="15">
    <source>
        <dbReference type="ARBA" id="ARBA00049058"/>
    </source>
</evidence>
<keyword evidence="8 16" id="KW-0460">Magnesium</keyword>
<dbReference type="PIRSF" id="PIRSF038186">
    <property type="entry name" value="ITPK"/>
    <property type="match status" value="1"/>
</dbReference>
<dbReference type="GO" id="GO:0005737">
    <property type="term" value="C:cytoplasm"/>
    <property type="evidence" value="ECO:0007669"/>
    <property type="project" value="TreeGrafter"/>
</dbReference>
<evidence type="ECO:0000256" key="10">
    <source>
        <dbReference type="ARBA" id="ARBA00033609"/>
    </source>
</evidence>
<dbReference type="EC" id="2.7.1.134" evidence="16"/>
<feature type="binding site" evidence="17">
    <location>
        <position position="312"/>
    </location>
    <ligand>
        <name>1D-myo-inositol 1,3,4-trisphosphate</name>
        <dbReference type="ChEBI" id="CHEBI:58414"/>
    </ligand>
</feature>
<evidence type="ECO:0000256" key="4">
    <source>
        <dbReference type="ARBA" id="ARBA00022723"/>
    </source>
</evidence>
<evidence type="ECO:0000256" key="18">
    <source>
        <dbReference type="PIRSR" id="PIRSR038186-2"/>
    </source>
</evidence>
<dbReference type="GO" id="GO:0052835">
    <property type="term" value="F:inositol-3,4,6-trisphosphate 1-kinase activity"/>
    <property type="evidence" value="ECO:0007669"/>
    <property type="project" value="RHEA"/>
</dbReference>
<dbReference type="Pfam" id="PF05770">
    <property type="entry name" value="Ins134_P3_kin"/>
    <property type="match status" value="1"/>
</dbReference>
<evidence type="ECO:0000256" key="14">
    <source>
        <dbReference type="ARBA" id="ARBA00047728"/>
    </source>
</evidence>
<feature type="binding site" evidence="18">
    <location>
        <position position="306"/>
    </location>
    <ligand>
        <name>Mg(2+)</name>
        <dbReference type="ChEBI" id="CHEBI:18420"/>
        <label>2</label>
    </ligand>
</feature>
<evidence type="ECO:0000256" key="12">
    <source>
        <dbReference type="ARBA" id="ARBA00033645"/>
    </source>
</evidence>
<comment type="subunit">
    <text evidence="16">Monomer.</text>
</comment>
<comment type="catalytic activity">
    <reaction evidence="14">
        <text>1D-myo-inositol 1,3,4-trisphosphate + 1D-myo-inositol 1,3,4,5,6-pentakisphosphate = 1D-myo-inositol 3,4,5,6-tetrakisphosphate + 1D-myo-inositol 1,3,4,5-tetrakisphosphate</text>
        <dbReference type="Rhea" id="RHEA:70271"/>
        <dbReference type="ChEBI" id="CHEBI:57539"/>
        <dbReference type="ChEBI" id="CHEBI:57733"/>
        <dbReference type="ChEBI" id="CHEBI:57895"/>
        <dbReference type="ChEBI" id="CHEBI:58414"/>
    </reaction>
    <physiologicalReaction direction="left-to-right" evidence="14">
        <dbReference type="Rhea" id="RHEA:70272"/>
    </physiologicalReaction>
    <physiologicalReaction direction="right-to-left" evidence="14">
        <dbReference type="Rhea" id="RHEA:70273"/>
    </physiologicalReaction>
</comment>
<accession>A0A0P4WEA8</accession>
<evidence type="ECO:0000313" key="21">
    <source>
        <dbReference type="EMBL" id="JAI64817.1"/>
    </source>
</evidence>
<feature type="binding site" evidence="17">
    <location>
        <begin position="188"/>
        <end position="199"/>
    </location>
    <ligand>
        <name>ATP</name>
        <dbReference type="ChEBI" id="CHEBI:30616"/>
    </ligand>
</feature>
<feature type="binding site" evidence="17">
    <location>
        <position position="214"/>
    </location>
    <ligand>
        <name>ATP</name>
        <dbReference type="ChEBI" id="CHEBI:30616"/>
    </ligand>
</feature>
<feature type="binding site" evidence="17">
    <location>
        <position position="199"/>
    </location>
    <ligand>
        <name>1D-myo-inositol 1,3,4-trisphosphate</name>
        <dbReference type="ChEBI" id="CHEBI:58414"/>
    </ligand>
</feature>
<dbReference type="GO" id="GO:0052726">
    <property type="term" value="F:inositol-1,3,4-trisphosphate 5-kinase activity"/>
    <property type="evidence" value="ECO:0007669"/>
    <property type="project" value="InterPro"/>
</dbReference>
<dbReference type="GO" id="GO:0052725">
    <property type="term" value="F:inositol-1,3,4-trisphosphate 6-kinase activity"/>
    <property type="evidence" value="ECO:0007669"/>
    <property type="project" value="InterPro"/>
</dbReference>
<feature type="binding site" evidence="17">
    <location>
        <position position="167"/>
    </location>
    <ligand>
        <name>1D-myo-inositol 1,3,4-trisphosphate</name>
        <dbReference type="ChEBI" id="CHEBI:58414"/>
    </ligand>
</feature>
<evidence type="ECO:0000256" key="2">
    <source>
        <dbReference type="ARBA" id="ARBA00014968"/>
    </source>
</evidence>
<dbReference type="InterPro" id="IPR041429">
    <property type="entry name" value="ITPK1_N"/>
</dbReference>
<dbReference type="GO" id="GO:0032957">
    <property type="term" value="P:inositol trisphosphate metabolic process"/>
    <property type="evidence" value="ECO:0007669"/>
    <property type="project" value="InterPro"/>
</dbReference>
<evidence type="ECO:0000256" key="6">
    <source>
        <dbReference type="ARBA" id="ARBA00022777"/>
    </source>
</evidence>
<feature type="region of interest" description="Disordered" evidence="19">
    <location>
        <begin position="336"/>
        <end position="366"/>
    </location>
</feature>
<comment type="catalytic activity">
    <reaction evidence="10">
        <text>1D-myo-inositol 1,3,4-trisphosphate + ATP = 1D-myo-inositol 1,3,4,5-tetrakisphosphate + ADP + H(+)</text>
        <dbReference type="Rhea" id="RHEA:13253"/>
        <dbReference type="ChEBI" id="CHEBI:15378"/>
        <dbReference type="ChEBI" id="CHEBI:30616"/>
        <dbReference type="ChEBI" id="CHEBI:57895"/>
        <dbReference type="ChEBI" id="CHEBI:58414"/>
        <dbReference type="ChEBI" id="CHEBI:456216"/>
        <dbReference type="EC" id="2.7.1.159"/>
    </reaction>
    <physiologicalReaction direction="left-to-right" evidence="10">
        <dbReference type="Rhea" id="RHEA:13254"/>
    </physiologicalReaction>
    <physiologicalReaction direction="right-to-left" evidence="10">
        <dbReference type="Rhea" id="RHEA:13255"/>
    </physiologicalReaction>
</comment>
<comment type="catalytic activity">
    <reaction evidence="12">
        <text>1D-myo-inositol 3,4,5,6-tetrakisphosphate + ATP = 1D-myo-inositol 1,3,4,5,6-pentakisphosphate + ADP + H(+)</text>
        <dbReference type="Rhea" id="RHEA:12452"/>
        <dbReference type="ChEBI" id="CHEBI:15378"/>
        <dbReference type="ChEBI" id="CHEBI:30616"/>
        <dbReference type="ChEBI" id="CHEBI:57539"/>
        <dbReference type="ChEBI" id="CHEBI:57733"/>
        <dbReference type="ChEBI" id="CHEBI:456216"/>
        <dbReference type="EC" id="2.7.1.134"/>
    </reaction>
    <physiologicalReaction direction="left-to-right" evidence="12">
        <dbReference type="Rhea" id="RHEA:12453"/>
    </physiologicalReaction>
    <physiologicalReaction direction="right-to-left" evidence="12">
        <dbReference type="Rhea" id="RHEA:12454"/>
    </physiologicalReaction>
</comment>
<evidence type="ECO:0000256" key="11">
    <source>
        <dbReference type="ARBA" id="ARBA00033624"/>
    </source>
</evidence>
<feature type="binding site" evidence="17">
    <location>
        <position position="107"/>
    </location>
    <ligand>
        <name>ATP</name>
        <dbReference type="ChEBI" id="CHEBI:30616"/>
    </ligand>
</feature>
<feature type="binding site" evidence="17">
    <location>
        <position position="308"/>
    </location>
    <ligand>
        <name>1D-myo-inositol 1,3,4-trisphosphate</name>
        <dbReference type="ChEBI" id="CHEBI:58414"/>
    </ligand>
</feature>
<dbReference type="GO" id="GO:0016853">
    <property type="term" value="F:isomerase activity"/>
    <property type="evidence" value="ECO:0007669"/>
    <property type="project" value="UniProtKB-KW"/>
</dbReference>
<evidence type="ECO:0000256" key="9">
    <source>
        <dbReference type="ARBA" id="ARBA00023235"/>
    </source>
</evidence>
<evidence type="ECO:0000256" key="19">
    <source>
        <dbReference type="SAM" id="MobiDB-lite"/>
    </source>
</evidence>
<feature type="domain" description="ATP-grasp" evidence="20">
    <location>
        <begin position="116"/>
        <end position="337"/>
    </location>
</feature>
<proteinExistence type="inferred from homology"/>
<dbReference type="GO" id="GO:0005524">
    <property type="term" value="F:ATP binding"/>
    <property type="evidence" value="ECO:0007669"/>
    <property type="project" value="UniProtKB-UniRule"/>
</dbReference>
<evidence type="ECO:0000256" key="5">
    <source>
        <dbReference type="ARBA" id="ARBA00022741"/>
    </source>
</evidence>
<keyword evidence="6 16" id="KW-0418">Kinase</keyword>
<sequence>MEQSTGKHKVVGYWFNEQKCQKFGVQDLEATCRRRGIQLVKIDMNSPLDDQGPFDLVLHKVTVLYAQALNNNGKAANAINMFENYIKKHPETFVMDPLPGVHKLLLRNQTYELLHQRFRYDEKIFTPTYAELSSRNVKENAEIVKQASVTFPVVCKPVTGGGGVEAHEMAVVFNEMGLSEFRLPCVAQSFINHGAVLYKLFVLGPVWFVIVRPSLKNFYAGVDGCFGFNTLTEQETVYFNSSNVSKADSQSPLTQLDPGDMEDELPKADPAVFNRIVTNLREALNMDLLGIDVVIDSNTGKYGIIDVNAFPSYDSVPNLMEHLVDLLVMRMDHPAPESIKQTPENKKIPTFTTCDHPQEDSGVDTG</sequence>
<comment type="catalytic activity">
    <reaction evidence="11">
        <text>1D-myo-inositol 3,4,6-trisphosphate + ATP = 1D-myo-inositol 1,3,4,6-tetrakisphosphate + ADP + H(+)</text>
        <dbReference type="Rhea" id="RHEA:70287"/>
        <dbReference type="ChEBI" id="CHEBI:15378"/>
        <dbReference type="ChEBI" id="CHEBI:30616"/>
        <dbReference type="ChEBI" id="CHEBI:57660"/>
        <dbReference type="ChEBI" id="CHEBI:189099"/>
        <dbReference type="ChEBI" id="CHEBI:456216"/>
    </reaction>
    <physiologicalReaction direction="left-to-right" evidence="11">
        <dbReference type="Rhea" id="RHEA:70288"/>
    </physiologicalReaction>
    <physiologicalReaction direction="right-to-left" evidence="11">
        <dbReference type="Rhea" id="RHEA:70289"/>
    </physiologicalReaction>
</comment>
<evidence type="ECO:0000256" key="8">
    <source>
        <dbReference type="ARBA" id="ARBA00022842"/>
    </source>
</evidence>
<name>A0A0P4WEA8_SCYOL</name>
<feature type="binding site" evidence="18">
    <location>
        <position position="306"/>
    </location>
    <ligand>
        <name>Mg(2+)</name>
        <dbReference type="ChEBI" id="CHEBI:18420"/>
        <label>1</label>
    </ligand>
</feature>
<feature type="binding site" evidence="17">
    <location>
        <position position="60"/>
    </location>
    <ligand>
        <name>1D-myo-inositol 1,3,4-trisphosphate</name>
        <dbReference type="ChEBI" id="CHEBI:58414"/>
    </ligand>
</feature>
<evidence type="ECO:0000256" key="7">
    <source>
        <dbReference type="ARBA" id="ARBA00022840"/>
    </source>
</evidence>
<dbReference type="Gene3D" id="3.30.1490.220">
    <property type="match status" value="1"/>
</dbReference>
<protein>
    <recommendedName>
        <fullName evidence="2 16">Inositol-tetrakisphosphate 1-kinase</fullName>
        <ecNumber evidence="16">2.7.1.134</ecNumber>
    </recommendedName>
</protein>
<evidence type="ECO:0000256" key="1">
    <source>
        <dbReference type="ARBA" id="ARBA00009601"/>
    </source>
</evidence>